<reference evidence="2" key="2">
    <citation type="journal article" date="2023" name="IMA Fungus">
        <title>Comparative genomic study of the Penicillium genus elucidates a diverse pangenome and 15 lateral gene transfer events.</title>
        <authorList>
            <person name="Petersen C."/>
            <person name="Sorensen T."/>
            <person name="Nielsen M.R."/>
            <person name="Sondergaard T.E."/>
            <person name="Sorensen J.L."/>
            <person name="Fitzpatrick D.A."/>
            <person name="Frisvad J.C."/>
            <person name="Nielsen K.L."/>
        </authorList>
    </citation>
    <scope>NUCLEOTIDE SEQUENCE</scope>
    <source>
        <strain evidence="2">IBT 35675</strain>
    </source>
</reference>
<reference evidence="2" key="1">
    <citation type="submission" date="2022-12" db="EMBL/GenBank/DDBJ databases">
        <authorList>
            <person name="Petersen C."/>
        </authorList>
    </citation>
    <scope>NUCLEOTIDE SEQUENCE</scope>
    <source>
        <strain evidence="2">IBT 35675</strain>
    </source>
</reference>
<name>A0A9W9V2X7_PENBR</name>
<sequence length="255" mass="29351">MQEQTLKLGDQAITVTDAKRLDQDRTVYRLEIEPVNNLPSTVIVKQQKEGWSDEFENEASWYERLKDLQGDKIPVFFGQGNFNGIRALVISEIVGTNLLDLARSMIPIDEKKMKDDLEAVFQSLTTYEAIYWDARLDNFMYCDKAAPGACRAMVIDLEQVRFPTPSRPYELNVNNAGARALMEDFRNIREIRDRESRYRYHGRSPVSDWESEPKAKFEVPSEKNSPRTTVLDVTRLSMDSLNIEALHYMAASKAE</sequence>
<keyword evidence="3" id="KW-1185">Reference proteome</keyword>
<feature type="compositionally biased region" description="Basic and acidic residues" evidence="1">
    <location>
        <begin position="211"/>
        <end position="224"/>
    </location>
</feature>
<dbReference type="AlphaFoldDB" id="A0A9W9V2X7"/>
<evidence type="ECO:0000313" key="2">
    <source>
        <dbReference type="EMBL" id="KAJ5366822.1"/>
    </source>
</evidence>
<dbReference type="Proteomes" id="UP001148299">
    <property type="component" value="Unassembled WGS sequence"/>
</dbReference>
<dbReference type="SUPFAM" id="SSF56112">
    <property type="entry name" value="Protein kinase-like (PK-like)"/>
    <property type="match status" value="1"/>
</dbReference>
<feature type="region of interest" description="Disordered" evidence="1">
    <location>
        <begin position="202"/>
        <end position="224"/>
    </location>
</feature>
<organism evidence="2 3">
    <name type="scientific">Penicillium brevicompactum</name>
    <dbReference type="NCBI Taxonomy" id="5074"/>
    <lineage>
        <taxon>Eukaryota</taxon>
        <taxon>Fungi</taxon>
        <taxon>Dikarya</taxon>
        <taxon>Ascomycota</taxon>
        <taxon>Pezizomycotina</taxon>
        <taxon>Eurotiomycetes</taxon>
        <taxon>Eurotiomycetidae</taxon>
        <taxon>Eurotiales</taxon>
        <taxon>Aspergillaceae</taxon>
        <taxon>Penicillium</taxon>
    </lineage>
</organism>
<accession>A0A9W9V2X7</accession>
<evidence type="ECO:0000256" key="1">
    <source>
        <dbReference type="SAM" id="MobiDB-lite"/>
    </source>
</evidence>
<proteinExistence type="predicted"/>
<protein>
    <submittedName>
        <fullName evidence="2">Uncharacterized protein</fullName>
    </submittedName>
</protein>
<comment type="caution">
    <text evidence="2">The sequence shown here is derived from an EMBL/GenBank/DDBJ whole genome shotgun (WGS) entry which is preliminary data.</text>
</comment>
<dbReference type="EMBL" id="JAPZBR010000001">
    <property type="protein sequence ID" value="KAJ5366822.1"/>
    <property type="molecule type" value="Genomic_DNA"/>
</dbReference>
<gene>
    <name evidence="2" type="ORF">N7541_000763</name>
</gene>
<dbReference type="InterPro" id="IPR011009">
    <property type="entry name" value="Kinase-like_dom_sf"/>
</dbReference>
<evidence type="ECO:0000313" key="3">
    <source>
        <dbReference type="Proteomes" id="UP001148299"/>
    </source>
</evidence>